<dbReference type="PROSITE" id="PS00108">
    <property type="entry name" value="PROTEIN_KINASE_ST"/>
    <property type="match status" value="1"/>
</dbReference>
<dbReference type="InterPro" id="IPR001245">
    <property type="entry name" value="Ser-Thr/Tyr_kinase_cat_dom"/>
</dbReference>
<evidence type="ECO:0000256" key="2">
    <source>
        <dbReference type="ARBA" id="ARBA00012513"/>
    </source>
</evidence>
<evidence type="ECO:0000256" key="11">
    <source>
        <dbReference type="ARBA" id="ARBA00023136"/>
    </source>
</evidence>
<keyword evidence="6" id="KW-0732">Signal</keyword>
<comment type="caution">
    <text evidence="19">The sequence shown here is derived from an EMBL/GenBank/DDBJ whole genome shotgun (WGS) entry which is preliminary data.</text>
</comment>
<evidence type="ECO:0000256" key="5">
    <source>
        <dbReference type="ARBA" id="ARBA00022692"/>
    </source>
</evidence>
<dbReference type="FunFam" id="1.10.510.10:FF:000287">
    <property type="entry name" value="probable LRR receptor-like serine/threonine-protein kinase RKF3"/>
    <property type="match status" value="1"/>
</dbReference>
<dbReference type="InterPro" id="IPR011009">
    <property type="entry name" value="Kinase-like_dom_sf"/>
</dbReference>
<dbReference type="PROSITE" id="PS50011">
    <property type="entry name" value="PROTEIN_KINASE_DOM"/>
    <property type="match status" value="1"/>
</dbReference>
<evidence type="ECO:0000256" key="9">
    <source>
        <dbReference type="ARBA" id="ARBA00022840"/>
    </source>
</evidence>
<dbReference type="AlphaFoldDB" id="A0AAV8GTK3"/>
<dbReference type="EC" id="2.7.11.1" evidence="2"/>
<keyword evidence="13" id="KW-0325">Glycoprotein</keyword>
<evidence type="ECO:0000256" key="16">
    <source>
        <dbReference type="PROSITE-ProRule" id="PRU10141"/>
    </source>
</evidence>
<proteinExistence type="inferred from homology"/>
<keyword evidence="9 16" id="KW-0067">ATP-binding</keyword>
<comment type="similarity">
    <text evidence="17">Belongs to the protein kinase superfamily.</text>
</comment>
<comment type="catalytic activity">
    <reaction evidence="14">
        <text>L-threonyl-[protein] + ATP = O-phospho-L-threonyl-[protein] + ADP + H(+)</text>
        <dbReference type="Rhea" id="RHEA:46608"/>
        <dbReference type="Rhea" id="RHEA-COMP:11060"/>
        <dbReference type="Rhea" id="RHEA-COMP:11605"/>
        <dbReference type="ChEBI" id="CHEBI:15378"/>
        <dbReference type="ChEBI" id="CHEBI:30013"/>
        <dbReference type="ChEBI" id="CHEBI:30616"/>
        <dbReference type="ChEBI" id="CHEBI:61977"/>
        <dbReference type="ChEBI" id="CHEBI:456216"/>
        <dbReference type="EC" id="2.7.11.1"/>
    </reaction>
</comment>
<evidence type="ECO:0000256" key="8">
    <source>
        <dbReference type="ARBA" id="ARBA00022777"/>
    </source>
</evidence>
<keyword evidence="12 19" id="KW-0675">Receptor</keyword>
<evidence type="ECO:0000313" key="19">
    <source>
        <dbReference type="EMBL" id="KAJ4806363.1"/>
    </source>
</evidence>
<comment type="subcellular location">
    <subcellularLocation>
        <location evidence="1">Membrane</location>
        <topology evidence="1">Single-pass type I membrane protein</topology>
    </subcellularLocation>
</comment>
<accession>A0AAV8GTK3</accession>
<evidence type="ECO:0000256" key="3">
    <source>
        <dbReference type="ARBA" id="ARBA00022527"/>
    </source>
</evidence>
<organism evidence="19 20">
    <name type="scientific">Rhynchospora pubera</name>
    <dbReference type="NCBI Taxonomy" id="906938"/>
    <lineage>
        <taxon>Eukaryota</taxon>
        <taxon>Viridiplantae</taxon>
        <taxon>Streptophyta</taxon>
        <taxon>Embryophyta</taxon>
        <taxon>Tracheophyta</taxon>
        <taxon>Spermatophyta</taxon>
        <taxon>Magnoliopsida</taxon>
        <taxon>Liliopsida</taxon>
        <taxon>Poales</taxon>
        <taxon>Cyperaceae</taxon>
        <taxon>Cyperoideae</taxon>
        <taxon>Rhynchosporeae</taxon>
        <taxon>Rhynchospora</taxon>
    </lineage>
</organism>
<evidence type="ECO:0000256" key="13">
    <source>
        <dbReference type="ARBA" id="ARBA00023180"/>
    </source>
</evidence>
<evidence type="ECO:0000256" key="4">
    <source>
        <dbReference type="ARBA" id="ARBA00022679"/>
    </source>
</evidence>
<dbReference type="InterPro" id="IPR008271">
    <property type="entry name" value="Ser/Thr_kinase_AS"/>
</dbReference>
<dbReference type="SUPFAM" id="SSF56112">
    <property type="entry name" value="Protein kinase-like (PK-like)"/>
    <property type="match status" value="1"/>
</dbReference>
<evidence type="ECO:0000256" key="17">
    <source>
        <dbReference type="RuleBase" id="RU000304"/>
    </source>
</evidence>
<dbReference type="PROSITE" id="PS00107">
    <property type="entry name" value="PROTEIN_KINASE_ATP"/>
    <property type="match status" value="1"/>
</dbReference>
<dbReference type="Gene3D" id="3.30.200.20">
    <property type="entry name" value="Phosphorylase Kinase, domain 1"/>
    <property type="match status" value="1"/>
</dbReference>
<sequence length="401" mass="45572">MFRRRRADPAGSVQSFQYPLSRLAKATNNFSDRNKIGSGGSGVVYKGKIDGREVAIKKLHGSSIQRLVDVANEVSLLCSLEHDNLVKLLGFSSEDGQYLLVYEYIPNGDLYSYLSDEGKRTKLNWEMRFNIINGIASGLSYLHHDLMDSIIHRDLKPENVLLDIKYNAKIADFGLSKSFAKNKTHNTTRNGGGTYGYIAPELWNLKRYSSKSDVYNFGLLILEIIAGCTSPAYERRNGGKLLHHEVWRRWKNKEPLIEVIDQSLRNQDQQDLIKHCILIGLHCVQDDFNKRPKMEDVLEMLNNTINVLREPDKPGFFGGPEDLSNIIEFQSTEATCANSEFQRTGHAIPEDNSTKLYSIKDLMIATNFFSRFEHGDYHSVIWLCNSESTGYNLGSICCIHF</sequence>
<evidence type="ECO:0000256" key="14">
    <source>
        <dbReference type="ARBA" id="ARBA00047899"/>
    </source>
</evidence>
<evidence type="ECO:0000313" key="20">
    <source>
        <dbReference type="Proteomes" id="UP001140206"/>
    </source>
</evidence>
<evidence type="ECO:0000256" key="6">
    <source>
        <dbReference type="ARBA" id="ARBA00022729"/>
    </source>
</evidence>
<keyword evidence="3 17" id="KW-0723">Serine/threonine-protein kinase</keyword>
<keyword evidence="4" id="KW-0808">Transferase</keyword>
<comment type="catalytic activity">
    <reaction evidence="15">
        <text>L-seryl-[protein] + ATP = O-phospho-L-seryl-[protein] + ADP + H(+)</text>
        <dbReference type="Rhea" id="RHEA:17989"/>
        <dbReference type="Rhea" id="RHEA-COMP:9863"/>
        <dbReference type="Rhea" id="RHEA-COMP:11604"/>
        <dbReference type="ChEBI" id="CHEBI:15378"/>
        <dbReference type="ChEBI" id="CHEBI:29999"/>
        <dbReference type="ChEBI" id="CHEBI:30616"/>
        <dbReference type="ChEBI" id="CHEBI:83421"/>
        <dbReference type="ChEBI" id="CHEBI:456216"/>
        <dbReference type="EC" id="2.7.11.1"/>
    </reaction>
</comment>
<evidence type="ECO:0000256" key="15">
    <source>
        <dbReference type="ARBA" id="ARBA00048679"/>
    </source>
</evidence>
<dbReference type="Proteomes" id="UP001140206">
    <property type="component" value="Chromosome 1"/>
</dbReference>
<dbReference type="Gene3D" id="1.10.510.10">
    <property type="entry name" value="Transferase(Phosphotransferase) domain 1"/>
    <property type="match status" value="1"/>
</dbReference>
<dbReference type="InterPro" id="IPR017441">
    <property type="entry name" value="Protein_kinase_ATP_BS"/>
</dbReference>
<dbReference type="EMBL" id="JAMFTS010000001">
    <property type="protein sequence ID" value="KAJ4806363.1"/>
    <property type="molecule type" value="Genomic_DNA"/>
</dbReference>
<keyword evidence="8 19" id="KW-0418">Kinase</keyword>
<dbReference type="GO" id="GO:0005524">
    <property type="term" value="F:ATP binding"/>
    <property type="evidence" value="ECO:0007669"/>
    <property type="project" value="UniProtKB-UniRule"/>
</dbReference>
<evidence type="ECO:0000256" key="1">
    <source>
        <dbReference type="ARBA" id="ARBA00004479"/>
    </source>
</evidence>
<keyword evidence="20" id="KW-1185">Reference proteome</keyword>
<evidence type="ECO:0000256" key="7">
    <source>
        <dbReference type="ARBA" id="ARBA00022741"/>
    </source>
</evidence>
<gene>
    <name evidence="19" type="ORF">LUZ62_018929</name>
</gene>
<dbReference type="GO" id="GO:0004674">
    <property type="term" value="F:protein serine/threonine kinase activity"/>
    <property type="evidence" value="ECO:0007669"/>
    <property type="project" value="UniProtKB-KW"/>
</dbReference>
<protein>
    <recommendedName>
        <fullName evidence="2">non-specific serine/threonine protein kinase</fullName>
        <ecNumber evidence="2">2.7.11.1</ecNumber>
    </recommendedName>
</protein>
<dbReference type="PANTHER" id="PTHR27006:SF639">
    <property type="entry name" value="CYSTEINE-RICH RECEPTOR-LIKE PROTEIN KINASE 11"/>
    <property type="match status" value="1"/>
</dbReference>
<feature type="domain" description="Protein kinase" evidence="18">
    <location>
        <begin position="30"/>
        <end position="305"/>
    </location>
</feature>
<dbReference type="Pfam" id="PF07714">
    <property type="entry name" value="PK_Tyr_Ser-Thr"/>
    <property type="match status" value="1"/>
</dbReference>
<reference evidence="19" key="1">
    <citation type="submission" date="2022-08" db="EMBL/GenBank/DDBJ databases">
        <authorList>
            <person name="Marques A."/>
        </authorList>
    </citation>
    <scope>NUCLEOTIDE SEQUENCE</scope>
    <source>
        <strain evidence="19">RhyPub2mFocal</strain>
        <tissue evidence="19">Leaves</tissue>
    </source>
</reference>
<keyword evidence="7 16" id="KW-0547">Nucleotide-binding</keyword>
<dbReference type="GO" id="GO:0016020">
    <property type="term" value="C:membrane"/>
    <property type="evidence" value="ECO:0007669"/>
    <property type="project" value="UniProtKB-SubCell"/>
</dbReference>
<keyword evidence="10" id="KW-1133">Transmembrane helix</keyword>
<evidence type="ECO:0000259" key="18">
    <source>
        <dbReference type="PROSITE" id="PS50011"/>
    </source>
</evidence>
<keyword evidence="5" id="KW-0812">Transmembrane</keyword>
<evidence type="ECO:0000256" key="12">
    <source>
        <dbReference type="ARBA" id="ARBA00023170"/>
    </source>
</evidence>
<feature type="binding site" evidence="16">
    <location>
        <position position="58"/>
    </location>
    <ligand>
        <name>ATP</name>
        <dbReference type="ChEBI" id="CHEBI:30616"/>
    </ligand>
</feature>
<dbReference type="SMART" id="SM00220">
    <property type="entry name" value="S_TKc"/>
    <property type="match status" value="1"/>
</dbReference>
<keyword evidence="11" id="KW-0472">Membrane</keyword>
<dbReference type="InterPro" id="IPR000719">
    <property type="entry name" value="Prot_kinase_dom"/>
</dbReference>
<evidence type="ECO:0000256" key="10">
    <source>
        <dbReference type="ARBA" id="ARBA00022989"/>
    </source>
</evidence>
<dbReference type="PANTHER" id="PTHR27006">
    <property type="entry name" value="PROMASTIGOTE SURFACE ANTIGEN PROTEIN PSA"/>
    <property type="match status" value="1"/>
</dbReference>
<name>A0AAV8GTK3_9POAL</name>